<feature type="transmembrane region" description="Helical" evidence="5">
    <location>
        <begin position="70"/>
        <end position="90"/>
    </location>
</feature>
<evidence type="ECO:0000256" key="1">
    <source>
        <dbReference type="ARBA" id="ARBA00004141"/>
    </source>
</evidence>
<dbReference type="InterPro" id="IPR050579">
    <property type="entry name" value="PMP-22/EMP/MP20-like"/>
</dbReference>
<name>A0ABM4CSP6_HYDVU</name>
<evidence type="ECO:0000256" key="5">
    <source>
        <dbReference type="SAM" id="Phobius"/>
    </source>
</evidence>
<keyword evidence="2 5" id="KW-0812">Transmembrane</keyword>
<evidence type="ECO:0000313" key="6">
    <source>
        <dbReference type="Proteomes" id="UP001652625"/>
    </source>
</evidence>
<keyword evidence="6" id="KW-1185">Reference proteome</keyword>
<evidence type="ECO:0000256" key="2">
    <source>
        <dbReference type="ARBA" id="ARBA00022692"/>
    </source>
</evidence>
<reference evidence="7" key="1">
    <citation type="submission" date="2025-08" db="UniProtKB">
        <authorList>
            <consortium name="RefSeq"/>
        </authorList>
    </citation>
    <scope>IDENTIFICATION</scope>
</reference>
<evidence type="ECO:0000256" key="3">
    <source>
        <dbReference type="ARBA" id="ARBA00022989"/>
    </source>
</evidence>
<sequence length="163" mass="18683">MQLKEVYFIVWILLTLAFLAYVTSLTTAHWRVTDSYFEGLFERCEYGEDGCRFLYFFDHHSAKEFDVARILLLGACAFLIISTFLSYGSLCFFKNVYLAIILLNVMAFILSLIGLSLYTHHHSNSSFKWSFGLSWAGCLSIGVVILLMCLGDFCYENNKSDPQ</sequence>
<protein>
    <submittedName>
        <fullName evidence="7">Uncharacterized protein LOC100207574</fullName>
    </submittedName>
</protein>
<keyword evidence="4 5" id="KW-0472">Membrane</keyword>
<gene>
    <name evidence="7" type="primary">LOC100207574</name>
</gene>
<proteinExistence type="predicted"/>
<dbReference type="Gene3D" id="1.20.140.150">
    <property type="match status" value="1"/>
</dbReference>
<comment type="subcellular location">
    <subcellularLocation>
        <location evidence="1">Membrane</location>
        <topology evidence="1">Multi-pass membrane protein</topology>
    </subcellularLocation>
</comment>
<dbReference type="GeneID" id="100207574"/>
<evidence type="ECO:0000313" key="7">
    <source>
        <dbReference type="RefSeq" id="XP_065664926.1"/>
    </source>
</evidence>
<organism evidence="6 7">
    <name type="scientific">Hydra vulgaris</name>
    <name type="common">Hydra</name>
    <name type="synonym">Hydra attenuata</name>
    <dbReference type="NCBI Taxonomy" id="6087"/>
    <lineage>
        <taxon>Eukaryota</taxon>
        <taxon>Metazoa</taxon>
        <taxon>Cnidaria</taxon>
        <taxon>Hydrozoa</taxon>
        <taxon>Hydroidolina</taxon>
        <taxon>Anthoathecata</taxon>
        <taxon>Aplanulata</taxon>
        <taxon>Hydridae</taxon>
        <taxon>Hydra</taxon>
    </lineage>
</organism>
<feature type="transmembrane region" description="Helical" evidence="5">
    <location>
        <begin position="131"/>
        <end position="153"/>
    </location>
</feature>
<dbReference type="Proteomes" id="UP001652625">
    <property type="component" value="Chromosome 10"/>
</dbReference>
<keyword evidence="3 5" id="KW-1133">Transmembrane helix</keyword>
<feature type="transmembrane region" description="Helical" evidence="5">
    <location>
        <begin position="6"/>
        <end position="28"/>
    </location>
</feature>
<accession>A0ABM4CSP6</accession>
<dbReference type="PANTHER" id="PTHR10671:SF108">
    <property type="entry name" value="CLAUDIN FAMILY PROTEIN-RELATED"/>
    <property type="match status" value="1"/>
</dbReference>
<dbReference type="PANTHER" id="PTHR10671">
    <property type="entry name" value="EPITHELIAL MEMBRANE PROTEIN-RELATED"/>
    <property type="match status" value="1"/>
</dbReference>
<feature type="transmembrane region" description="Helical" evidence="5">
    <location>
        <begin position="96"/>
        <end position="119"/>
    </location>
</feature>
<evidence type="ECO:0000256" key="4">
    <source>
        <dbReference type="ARBA" id="ARBA00023136"/>
    </source>
</evidence>
<dbReference type="RefSeq" id="XP_065664926.1">
    <property type="nucleotide sequence ID" value="XM_065808854.1"/>
</dbReference>